<dbReference type="EMBL" id="AKAU01000014">
    <property type="protein sequence ID" value="EIN02805.1"/>
    <property type="molecule type" value="Genomic_DNA"/>
</dbReference>
<accession>A0ABN0FVH9</accession>
<protein>
    <submittedName>
        <fullName evidence="1">Integrase catalytic region</fullName>
    </submittedName>
</protein>
<organism evidence="1 2">
    <name type="scientific">Paraburkholderia hospita</name>
    <dbReference type="NCBI Taxonomy" id="169430"/>
    <lineage>
        <taxon>Bacteria</taxon>
        <taxon>Pseudomonadati</taxon>
        <taxon>Pseudomonadota</taxon>
        <taxon>Betaproteobacteria</taxon>
        <taxon>Burkholderiales</taxon>
        <taxon>Burkholderiaceae</taxon>
        <taxon>Paraburkholderia</taxon>
    </lineage>
</organism>
<gene>
    <name evidence="1" type="ORF">WQE_02422</name>
</gene>
<keyword evidence="2" id="KW-1185">Reference proteome</keyword>
<sequence length="34" mass="3996">MKQNLSPAVAKVLKRLHYPLDVILLGVRRYIAYR</sequence>
<evidence type="ECO:0000313" key="2">
    <source>
        <dbReference type="Proteomes" id="UP000004980"/>
    </source>
</evidence>
<proteinExistence type="predicted"/>
<evidence type="ECO:0000313" key="1">
    <source>
        <dbReference type="EMBL" id="EIN02805.1"/>
    </source>
</evidence>
<reference evidence="1 2" key="1">
    <citation type="journal article" date="2012" name="J. Bacteriol.">
        <title>Draft Genome Sequence of the Soil Bacterium Burkholderia terrae Strain BS001, Which Interacts with Fungal Surface Structures.</title>
        <authorList>
            <person name="Nazir R."/>
            <person name="Hansen M.A."/>
            <person name="Sorensen S."/>
            <person name="van Elsas J.D."/>
        </authorList>
    </citation>
    <scope>NUCLEOTIDE SEQUENCE [LARGE SCALE GENOMIC DNA]</scope>
    <source>
        <strain evidence="1 2">BS001</strain>
    </source>
</reference>
<comment type="caution">
    <text evidence="1">The sequence shown here is derived from an EMBL/GenBank/DDBJ whole genome shotgun (WGS) entry which is preliminary data.</text>
</comment>
<name>A0ABN0FVH9_9BURK</name>
<dbReference type="Proteomes" id="UP000004980">
    <property type="component" value="Unassembled WGS sequence"/>
</dbReference>